<feature type="compositionally biased region" description="Basic and acidic residues" evidence="1">
    <location>
        <begin position="278"/>
        <end position="287"/>
    </location>
</feature>
<comment type="caution">
    <text evidence="2">The sequence shown here is derived from an EMBL/GenBank/DDBJ whole genome shotgun (WGS) entry which is preliminary data.</text>
</comment>
<proteinExistence type="predicted"/>
<keyword evidence="3" id="KW-1185">Reference proteome</keyword>
<dbReference type="Proteomes" id="UP000321798">
    <property type="component" value="Unassembled WGS sequence"/>
</dbReference>
<dbReference type="EMBL" id="BKAL01000007">
    <property type="protein sequence ID" value="GEP69367.1"/>
    <property type="molecule type" value="Genomic_DNA"/>
</dbReference>
<name>A0A512PDS4_9CELL</name>
<accession>A0A512PDS4</accession>
<protein>
    <submittedName>
        <fullName evidence="2">Uncharacterized protein</fullName>
    </submittedName>
</protein>
<organism evidence="2 3">
    <name type="scientific">Cellulomonas soli</name>
    <dbReference type="NCBI Taxonomy" id="931535"/>
    <lineage>
        <taxon>Bacteria</taxon>
        <taxon>Bacillati</taxon>
        <taxon>Actinomycetota</taxon>
        <taxon>Actinomycetes</taxon>
        <taxon>Micrococcales</taxon>
        <taxon>Cellulomonadaceae</taxon>
        <taxon>Cellulomonas</taxon>
    </lineage>
</organism>
<feature type="region of interest" description="Disordered" evidence="1">
    <location>
        <begin position="278"/>
        <end position="302"/>
    </location>
</feature>
<sequence length="302" mass="32763">MICHPGLVGDDVPGLAFFRHPTPTLGWLQTNHGRPHPADPATLFARIAFYHRTTAEAEATPPVPGSPLAVDDAALGAYPLSHGVSMATGVAMDHLEAIRSLVQDAGVTHPWAEHTLLRAAFESACTALWLIGPDDAGERRHRRLRQVWNDADESRKARTKHNVERPSGRTRDEIEASILALAPDERSVSHWTYLDVVRGAALHIGQQPDFFELVWRAQSGLAHGKSWATLAMLEREEATGASDGEVSIRLTTSVEQLAPAAAMTLNIVRRAWALSETRGRSTGEERISPPADGATVLPTVTS</sequence>
<dbReference type="AlphaFoldDB" id="A0A512PDS4"/>
<evidence type="ECO:0000313" key="3">
    <source>
        <dbReference type="Proteomes" id="UP000321798"/>
    </source>
</evidence>
<gene>
    <name evidence="2" type="ORF">CSO01_20820</name>
</gene>
<reference evidence="2 3" key="1">
    <citation type="submission" date="2019-07" db="EMBL/GenBank/DDBJ databases">
        <title>Whole genome shotgun sequence of Cellulomonas soli NBRC 109434.</title>
        <authorList>
            <person name="Hosoyama A."/>
            <person name="Uohara A."/>
            <person name="Ohji S."/>
            <person name="Ichikawa N."/>
        </authorList>
    </citation>
    <scope>NUCLEOTIDE SEQUENCE [LARGE SCALE GENOMIC DNA]</scope>
    <source>
        <strain evidence="2 3">NBRC 109434</strain>
    </source>
</reference>
<evidence type="ECO:0000313" key="2">
    <source>
        <dbReference type="EMBL" id="GEP69367.1"/>
    </source>
</evidence>
<evidence type="ECO:0000256" key="1">
    <source>
        <dbReference type="SAM" id="MobiDB-lite"/>
    </source>
</evidence>